<keyword evidence="1" id="KW-0812">Transmembrane</keyword>
<dbReference type="Proteomes" id="UP000245695">
    <property type="component" value="Chromosome 1"/>
</dbReference>
<proteinExistence type="predicted"/>
<organism evidence="2 3">
    <name type="scientific">Romboutsia hominis</name>
    <dbReference type="NCBI Taxonomy" id="1507512"/>
    <lineage>
        <taxon>Bacteria</taxon>
        <taxon>Bacillati</taxon>
        <taxon>Bacillota</taxon>
        <taxon>Clostridia</taxon>
        <taxon>Peptostreptococcales</taxon>
        <taxon>Peptostreptococcaceae</taxon>
        <taxon>Romboutsia</taxon>
    </lineage>
</organism>
<dbReference type="Gene3D" id="2.160.20.80">
    <property type="entry name" value="E3 ubiquitin-protein ligase SopA"/>
    <property type="match status" value="1"/>
</dbReference>
<evidence type="ECO:0000256" key="1">
    <source>
        <dbReference type="SAM" id="Phobius"/>
    </source>
</evidence>
<sequence>MGYINFEEEKAVVNEQLSNRKKNNETFYKDATTKKIELNDYDNNSKYSYNKIKDKLIGKDGIFDEQDFYEIVEQDIICAKFRKCDFKNIKFKDCTFIGCTFNDCNFSGGGVVFENCIFIKEGSEKRPSLNKKDNIGCSFYNCDIYAKFLNSDLSYCIFEKCKISNTSFELTYLKSSIIINSEIDMFEIIDCDLSGFKISNTYIQDIMFDDKFTTKFDAKTFFDKIEPRVKDKNEYEGIYMTYKTLSEKFKENNLNNNFGEYYYIGKCTQRKCVKFLPKINSYIYWLACGYGERPWLCVLSSLVIMIIFAFIFLAVGIELDGQVIKYSLSNIGTWNLKQFIKDFNEVINLSVGMFGAVGFNNSKPTEVAYMVANIEMLVGIIMMGVGIGTLTRKVVR</sequence>
<gene>
    <name evidence="2" type="ORF">FRIFI_1899</name>
</gene>
<keyword evidence="3" id="KW-1185">Reference proteome</keyword>
<dbReference type="RefSeq" id="WP_092924976.1">
    <property type="nucleotide sequence ID" value="NZ_FJTZ01000012.1"/>
</dbReference>
<feature type="transmembrane region" description="Helical" evidence="1">
    <location>
        <begin position="295"/>
        <end position="317"/>
    </location>
</feature>
<protein>
    <submittedName>
        <fullName evidence="2">Ion channel</fullName>
    </submittedName>
</protein>
<dbReference type="InterPro" id="IPR001646">
    <property type="entry name" value="5peptide_repeat"/>
</dbReference>
<dbReference type="Pfam" id="PF13576">
    <property type="entry name" value="Pentapeptide_3"/>
    <property type="match status" value="1"/>
</dbReference>
<dbReference type="AlphaFoldDB" id="A0A2P2BSU4"/>
<dbReference type="EMBL" id="LN650648">
    <property type="protein sequence ID" value="CEI73429.1"/>
    <property type="molecule type" value="Genomic_DNA"/>
</dbReference>
<name>A0A2P2BSU4_9FIRM</name>
<accession>A0A2P2BSU4</accession>
<dbReference type="SUPFAM" id="SSF141571">
    <property type="entry name" value="Pentapeptide repeat-like"/>
    <property type="match status" value="1"/>
</dbReference>
<feature type="transmembrane region" description="Helical" evidence="1">
    <location>
        <begin position="367"/>
        <end position="390"/>
    </location>
</feature>
<evidence type="ECO:0000313" key="3">
    <source>
        <dbReference type="Proteomes" id="UP000245695"/>
    </source>
</evidence>
<dbReference type="KEGG" id="rhom:FRIFI_1899"/>
<evidence type="ECO:0000313" key="2">
    <source>
        <dbReference type="EMBL" id="CEI73429.1"/>
    </source>
</evidence>
<reference evidence="2 3" key="1">
    <citation type="submission" date="2014-09" db="EMBL/GenBank/DDBJ databases">
        <authorList>
            <person name="Hornung B.V."/>
        </authorList>
    </citation>
    <scope>NUCLEOTIDE SEQUENCE [LARGE SCALE GENOMIC DNA]</scope>
    <source>
        <strain evidence="2 3">FRIFI</strain>
    </source>
</reference>
<keyword evidence="1" id="KW-1133">Transmembrane helix</keyword>
<keyword evidence="1" id="KW-0472">Membrane</keyword>